<evidence type="ECO:0000313" key="2">
    <source>
        <dbReference type="EMBL" id="EHN09373.1"/>
    </source>
</evidence>
<feature type="domain" description="VOC" evidence="1">
    <location>
        <begin position="9"/>
        <end position="122"/>
    </location>
</feature>
<dbReference type="RefSeq" id="WP_007578229.1">
    <property type="nucleotide sequence ID" value="NZ_AGUD01000293.1"/>
</dbReference>
<dbReference type="AlphaFoldDB" id="H0EAB9"/>
<dbReference type="GO" id="GO:0051213">
    <property type="term" value="F:dioxygenase activity"/>
    <property type="evidence" value="ECO:0007669"/>
    <property type="project" value="UniProtKB-KW"/>
</dbReference>
<dbReference type="InterPro" id="IPR037523">
    <property type="entry name" value="VOC_core"/>
</dbReference>
<dbReference type="InterPro" id="IPR004360">
    <property type="entry name" value="Glyas_Fos-R_dOase_dom"/>
</dbReference>
<reference evidence="2 3" key="1">
    <citation type="journal article" date="2013" name="Biodegradation">
        <title>Quantitative proteomic analysis of ibuprofen-degrading Patulibacter sp. strain I11.</title>
        <authorList>
            <person name="Almeida B."/>
            <person name="Kjeldal H."/>
            <person name="Lolas I."/>
            <person name="Knudsen A.D."/>
            <person name="Carvalho G."/>
            <person name="Nielsen K.L."/>
            <person name="Barreto Crespo M.T."/>
            <person name="Stensballe A."/>
            <person name="Nielsen J.L."/>
        </authorList>
    </citation>
    <scope>NUCLEOTIDE SEQUENCE [LARGE SCALE GENOMIC DNA]</scope>
    <source>
        <strain evidence="2 3">I11</strain>
    </source>
</reference>
<dbReference type="InterPro" id="IPR052164">
    <property type="entry name" value="Anthracycline_SecMetBiosynth"/>
</dbReference>
<gene>
    <name evidence="2" type="ORF">PAI11_37930</name>
</gene>
<protein>
    <submittedName>
        <fullName evidence="2">Glyoxalase/bleomycin resistance protein/dioxygenase</fullName>
    </submittedName>
</protein>
<keyword evidence="2" id="KW-0560">Oxidoreductase</keyword>
<evidence type="ECO:0000259" key="1">
    <source>
        <dbReference type="PROSITE" id="PS51819"/>
    </source>
</evidence>
<dbReference type="EMBL" id="AGUD01000293">
    <property type="protein sequence ID" value="EHN09373.1"/>
    <property type="molecule type" value="Genomic_DNA"/>
</dbReference>
<evidence type="ECO:0000313" key="3">
    <source>
        <dbReference type="Proteomes" id="UP000005143"/>
    </source>
</evidence>
<dbReference type="SUPFAM" id="SSF54593">
    <property type="entry name" value="Glyoxalase/Bleomycin resistance protein/Dihydroxybiphenyl dioxygenase"/>
    <property type="match status" value="1"/>
</dbReference>
<dbReference type="PROSITE" id="PS51819">
    <property type="entry name" value="VOC"/>
    <property type="match status" value="1"/>
</dbReference>
<comment type="caution">
    <text evidence="2">The sequence shown here is derived from an EMBL/GenBank/DDBJ whole genome shotgun (WGS) entry which is preliminary data.</text>
</comment>
<organism evidence="2 3">
    <name type="scientific">Patulibacter medicamentivorans</name>
    <dbReference type="NCBI Taxonomy" id="1097667"/>
    <lineage>
        <taxon>Bacteria</taxon>
        <taxon>Bacillati</taxon>
        <taxon>Actinomycetota</taxon>
        <taxon>Thermoleophilia</taxon>
        <taxon>Solirubrobacterales</taxon>
        <taxon>Patulibacteraceae</taxon>
        <taxon>Patulibacter</taxon>
    </lineage>
</organism>
<dbReference type="InterPro" id="IPR029068">
    <property type="entry name" value="Glyas_Bleomycin-R_OHBP_Dase"/>
</dbReference>
<dbReference type="OrthoDB" id="197463at2"/>
<keyword evidence="2" id="KW-0223">Dioxygenase</keyword>
<name>H0EAB9_9ACTN</name>
<keyword evidence="3" id="KW-1185">Reference proteome</keyword>
<sequence>MTATPIASGVDFITLPTQDFARAQEFYGTVLGLPCSARWGQMPAAEYETGNLTIAVMESAAFGIEFRPHGHPIALHVDDFEAAKAELESRGVTFKTETIDSGVCHQAFFEDPDGNSLGIHHRYAPRAPKD</sequence>
<dbReference type="Proteomes" id="UP000005143">
    <property type="component" value="Unassembled WGS sequence"/>
</dbReference>
<proteinExistence type="predicted"/>
<dbReference type="Gene3D" id="3.10.180.10">
    <property type="entry name" value="2,3-Dihydroxybiphenyl 1,2-Dioxygenase, domain 1"/>
    <property type="match status" value="1"/>
</dbReference>
<accession>H0EAB9</accession>
<dbReference type="PANTHER" id="PTHR33993">
    <property type="entry name" value="GLYOXALASE-RELATED"/>
    <property type="match status" value="1"/>
</dbReference>
<dbReference type="Pfam" id="PF00903">
    <property type="entry name" value="Glyoxalase"/>
    <property type="match status" value="1"/>
</dbReference>